<gene>
    <name evidence="1" type="ORF">O0235_06460</name>
</gene>
<reference evidence="1 2" key="1">
    <citation type="journal article" date="2023" name="ISME J.">
        <title>Thermophilic Dehalococcoidia with unusual traits shed light on an unexpected past.</title>
        <authorList>
            <person name="Palmer M."/>
            <person name="Covington J.K."/>
            <person name="Zhou E.M."/>
            <person name="Thomas S.C."/>
            <person name="Habib N."/>
            <person name="Seymour C.O."/>
            <person name="Lai D."/>
            <person name="Johnston J."/>
            <person name="Hashimi A."/>
            <person name="Jiao J.Y."/>
            <person name="Muok A.R."/>
            <person name="Liu L."/>
            <person name="Xian W.D."/>
            <person name="Zhi X.Y."/>
            <person name="Li M.M."/>
            <person name="Silva L.P."/>
            <person name="Bowen B.P."/>
            <person name="Louie K."/>
            <person name="Briegel A."/>
            <person name="Pett-Ridge J."/>
            <person name="Weber P.K."/>
            <person name="Tocheva E.I."/>
            <person name="Woyke T."/>
            <person name="Northen T.R."/>
            <person name="Mayali X."/>
            <person name="Li W.J."/>
            <person name="Hedlund B.P."/>
        </authorList>
    </citation>
    <scope>NUCLEOTIDE SEQUENCE [LARGE SCALE GENOMIC DNA]</scope>
    <source>
        <strain evidence="1 2">YIM 72310</strain>
    </source>
</reference>
<dbReference type="InterPro" id="IPR007367">
    <property type="entry name" value="DUF433"/>
</dbReference>
<evidence type="ECO:0000313" key="2">
    <source>
        <dbReference type="Proteomes" id="UP001212803"/>
    </source>
</evidence>
<organism evidence="1 2">
    <name type="scientific">Tepidiforma flava</name>
    <dbReference type="NCBI Taxonomy" id="3004094"/>
    <lineage>
        <taxon>Bacteria</taxon>
        <taxon>Bacillati</taxon>
        <taxon>Chloroflexota</taxon>
        <taxon>Tepidiformia</taxon>
        <taxon>Tepidiformales</taxon>
        <taxon>Tepidiformaceae</taxon>
        <taxon>Tepidiforma</taxon>
    </lineage>
</organism>
<protein>
    <submittedName>
        <fullName evidence="1">DUF433 domain-containing protein</fullName>
    </submittedName>
</protein>
<accession>A0ABY7M9M4</accession>
<dbReference type="InterPro" id="IPR036388">
    <property type="entry name" value="WH-like_DNA-bd_sf"/>
</dbReference>
<name>A0ABY7M9M4_9CHLR</name>
<dbReference type="RefSeq" id="WP_270057718.1">
    <property type="nucleotide sequence ID" value="NZ_CP115149.1"/>
</dbReference>
<dbReference type="Pfam" id="PF04255">
    <property type="entry name" value="DUF433"/>
    <property type="match status" value="1"/>
</dbReference>
<keyword evidence="2" id="KW-1185">Reference proteome</keyword>
<dbReference type="InterPro" id="IPR009057">
    <property type="entry name" value="Homeodomain-like_sf"/>
</dbReference>
<dbReference type="SUPFAM" id="SSF46689">
    <property type="entry name" value="Homeodomain-like"/>
    <property type="match status" value="1"/>
</dbReference>
<proteinExistence type="predicted"/>
<evidence type="ECO:0000313" key="1">
    <source>
        <dbReference type="EMBL" id="WBL37205.1"/>
    </source>
</evidence>
<dbReference type="Gene3D" id="1.10.10.10">
    <property type="entry name" value="Winged helix-like DNA-binding domain superfamily/Winged helix DNA-binding domain"/>
    <property type="match status" value="1"/>
</dbReference>
<dbReference type="EMBL" id="CP115149">
    <property type="protein sequence ID" value="WBL37205.1"/>
    <property type="molecule type" value="Genomic_DNA"/>
</dbReference>
<sequence length="227" mass="25538">MENLELIDRLRREPRYTLGEAARLTEVHPSTLRAWLAGTVQRRAVLTREFSSDLRLSFLDLCEVVVVRGFREGRDGVARLPLERLRRAHAFASERLRIEHPFASQHLFTDGVNILHDFEGENPGPGRLVLDLDGQFALPFSVGQLQAQFEFDLTLAQLATRWFPAGRDGAIVVDPTRAAGMPIIVGRNLRVDFIAQRFKRGGESIESIARDLDLEPVDVEAAIRFAA</sequence>
<dbReference type="Proteomes" id="UP001212803">
    <property type="component" value="Chromosome"/>
</dbReference>